<dbReference type="GO" id="GO:0009083">
    <property type="term" value="P:branched-chain amino acid catabolic process"/>
    <property type="evidence" value="ECO:0007669"/>
    <property type="project" value="TreeGrafter"/>
</dbReference>
<comment type="cofactor">
    <cofactor evidence="2">
        <name>thiamine diphosphate</name>
        <dbReference type="ChEBI" id="CHEBI:58937"/>
    </cofactor>
</comment>
<accession>A0A0N0NIL3</accession>
<evidence type="ECO:0000313" key="4">
    <source>
        <dbReference type="EMBL" id="KPI35878.1"/>
    </source>
</evidence>
<dbReference type="Pfam" id="PF00676">
    <property type="entry name" value="E1_dh"/>
    <property type="match status" value="1"/>
</dbReference>
<feature type="non-terminal residue" evidence="4">
    <location>
        <position position="140"/>
    </location>
</feature>
<name>A0A0N0NIL3_9EURO</name>
<dbReference type="PANTHER" id="PTHR43380">
    <property type="entry name" value="2-OXOISOVALERATE DEHYDROGENASE SUBUNIT ALPHA, MITOCHONDRIAL"/>
    <property type="match status" value="1"/>
</dbReference>
<dbReference type="InterPro" id="IPR029061">
    <property type="entry name" value="THDP-binding"/>
</dbReference>
<keyword evidence="1 2" id="KW-0560">Oxidoreductase</keyword>
<dbReference type="Gene3D" id="3.40.50.970">
    <property type="match status" value="1"/>
</dbReference>
<comment type="function">
    <text evidence="2">The branched-chain alpha-keto dehydrogenase complex catalyzes the overall conversion of alpha-keto acids to acyl-CoA and CO(2). It contains multiple copies of three enzymatic components: branched-chain alpha-keto acid decarboxylase (E1), lipoamide acyltransferase (E2) and lipoamide dehydrogenase (E3).</text>
</comment>
<proteinExistence type="inferred from homology"/>
<dbReference type="STRING" id="1664694.A0A0N0NIL3"/>
<feature type="domain" description="Dehydrogenase E1 component" evidence="3">
    <location>
        <begin position="43"/>
        <end position="133"/>
    </location>
</feature>
<dbReference type="GeneID" id="28731053"/>
<keyword evidence="2" id="KW-0786">Thiamine pyrophosphate</keyword>
<organism evidence="4 5">
    <name type="scientific">Cyphellophora attinorum</name>
    <dbReference type="NCBI Taxonomy" id="1664694"/>
    <lineage>
        <taxon>Eukaryota</taxon>
        <taxon>Fungi</taxon>
        <taxon>Dikarya</taxon>
        <taxon>Ascomycota</taxon>
        <taxon>Pezizomycotina</taxon>
        <taxon>Eurotiomycetes</taxon>
        <taxon>Chaetothyriomycetidae</taxon>
        <taxon>Chaetothyriales</taxon>
        <taxon>Cyphellophoraceae</taxon>
        <taxon>Cyphellophora</taxon>
    </lineage>
</organism>
<evidence type="ECO:0000259" key="3">
    <source>
        <dbReference type="Pfam" id="PF00676"/>
    </source>
</evidence>
<keyword evidence="5" id="KW-1185">Reference proteome</keyword>
<dbReference type="OrthoDB" id="3845at2759"/>
<dbReference type="RefSeq" id="XP_017995841.1">
    <property type="nucleotide sequence ID" value="XM_018139173.1"/>
</dbReference>
<comment type="caution">
    <text evidence="4">The sequence shown here is derived from an EMBL/GenBank/DDBJ whole genome shotgun (WGS) entry which is preliminary data.</text>
</comment>
<dbReference type="InterPro" id="IPR001017">
    <property type="entry name" value="DH_E1"/>
</dbReference>
<evidence type="ECO:0000313" key="5">
    <source>
        <dbReference type="Proteomes" id="UP000038010"/>
    </source>
</evidence>
<protein>
    <recommendedName>
        <fullName evidence="2">2-oxoisovalerate dehydrogenase subunit alpha</fullName>
        <ecNumber evidence="2">1.2.4.4</ecNumber>
    </recommendedName>
    <alternativeName>
        <fullName evidence="2">Branched-chain alpha-keto acid dehydrogenase E1 component alpha chain</fullName>
    </alternativeName>
</protein>
<dbReference type="Proteomes" id="UP000038010">
    <property type="component" value="Unassembled WGS sequence"/>
</dbReference>
<dbReference type="InterPro" id="IPR050771">
    <property type="entry name" value="Alpha-ketoacid_DH_E1_comp"/>
</dbReference>
<comment type="similarity">
    <text evidence="2">Belongs to the BCKDHA family.</text>
</comment>
<evidence type="ECO:0000256" key="1">
    <source>
        <dbReference type="ARBA" id="ARBA00023002"/>
    </source>
</evidence>
<dbReference type="SUPFAM" id="SSF52518">
    <property type="entry name" value="Thiamin diphosphate-binding fold (THDP-binding)"/>
    <property type="match status" value="1"/>
</dbReference>
<dbReference type="EC" id="1.2.4.4" evidence="2"/>
<dbReference type="VEuPathDB" id="FungiDB:AB675_10404"/>
<sequence length="140" mass="15831">MTFLKPQELPPIATYRVYGMNAELQDTGRQPPDVTEEQALQWYRNMLTVNILDTIMTEAQRQGRLSFYMVSTGEEGIMVGSAAALCTDDIITVQYRETGVFLQRGYTLKDFMSQLIHTKSDPGKGRNMPCHYSGRLKTGV</sequence>
<evidence type="ECO:0000256" key="2">
    <source>
        <dbReference type="RuleBase" id="RU365014"/>
    </source>
</evidence>
<reference evidence="4 5" key="1">
    <citation type="submission" date="2015-06" db="EMBL/GenBank/DDBJ databases">
        <title>Draft genome of the ant-associated black yeast Phialophora attae CBS 131958.</title>
        <authorList>
            <person name="Moreno L.F."/>
            <person name="Stielow B.J."/>
            <person name="de Hoog S."/>
            <person name="Vicente V.A."/>
            <person name="Weiss V.A."/>
            <person name="de Vries M."/>
            <person name="Cruz L.M."/>
            <person name="Souza E.M."/>
        </authorList>
    </citation>
    <scope>NUCLEOTIDE SEQUENCE [LARGE SCALE GENOMIC DNA]</scope>
    <source>
        <strain evidence="4 5">CBS 131958</strain>
    </source>
</reference>
<dbReference type="GO" id="GO:0003863">
    <property type="term" value="F:branched-chain 2-oxo acid dehydrogenase activity"/>
    <property type="evidence" value="ECO:0007669"/>
    <property type="project" value="UniProtKB-EC"/>
</dbReference>
<comment type="catalytic activity">
    <reaction evidence="2">
        <text>N(6)-[(R)-lipoyl]-L-lysyl-[protein] + 3-methyl-2-oxobutanoate + H(+) = N(6)-[(R)-S(8)-2-methylpropanoyldihydrolipoyl]-L-lysyl-[protein] + CO2</text>
        <dbReference type="Rhea" id="RHEA:13457"/>
        <dbReference type="Rhea" id="RHEA-COMP:10474"/>
        <dbReference type="Rhea" id="RHEA-COMP:10497"/>
        <dbReference type="ChEBI" id="CHEBI:11851"/>
        <dbReference type="ChEBI" id="CHEBI:15378"/>
        <dbReference type="ChEBI" id="CHEBI:16526"/>
        <dbReference type="ChEBI" id="CHEBI:83099"/>
        <dbReference type="ChEBI" id="CHEBI:83142"/>
        <dbReference type="EC" id="1.2.4.4"/>
    </reaction>
</comment>
<dbReference type="EMBL" id="LFJN01000035">
    <property type="protein sequence ID" value="KPI35878.1"/>
    <property type="molecule type" value="Genomic_DNA"/>
</dbReference>
<dbReference type="AlphaFoldDB" id="A0A0N0NIL3"/>
<dbReference type="PANTHER" id="PTHR43380:SF1">
    <property type="entry name" value="2-OXOISOVALERATE DEHYDROGENASE SUBUNIT ALPHA, MITOCHONDRIAL"/>
    <property type="match status" value="1"/>
</dbReference>
<gene>
    <name evidence="4" type="ORF">AB675_10404</name>
</gene>